<proteinExistence type="inferred from homology"/>
<dbReference type="InterPro" id="IPR019876">
    <property type="entry name" value="DapD_gammaproteobac"/>
</dbReference>
<dbReference type="NCBIfam" id="TIGR03536">
    <property type="entry name" value="DapD_gpp"/>
    <property type="match status" value="1"/>
</dbReference>
<dbReference type="FunFam" id="2.160.10.10:FF:000009">
    <property type="entry name" value="2,3,4,5-tetrahydropyridine-2,6-dicarboxylate N-succinyltransferase"/>
    <property type="match status" value="1"/>
</dbReference>
<evidence type="ECO:0000256" key="2">
    <source>
        <dbReference type="ARBA" id="ARBA00022490"/>
    </source>
</evidence>
<dbReference type="Pfam" id="PF14790">
    <property type="entry name" value="THDPS_N"/>
    <property type="match status" value="1"/>
</dbReference>
<dbReference type="SUPFAM" id="SSF51161">
    <property type="entry name" value="Trimeric LpxA-like enzymes"/>
    <property type="match status" value="1"/>
</dbReference>
<dbReference type="InterPro" id="IPR026586">
    <property type="entry name" value="Type2_DapD"/>
</dbReference>
<feature type="binding site" evidence="10">
    <location>
        <position position="305"/>
    </location>
    <ligand>
        <name>succinyl-CoA</name>
        <dbReference type="ChEBI" id="CHEBI:57292"/>
    </ligand>
</feature>
<evidence type="ECO:0000313" key="12">
    <source>
        <dbReference type="EMBL" id="KEI70986.1"/>
    </source>
</evidence>
<dbReference type="EC" id="2.3.1.117" evidence="10"/>
<dbReference type="InterPro" id="IPR032784">
    <property type="entry name" value="THDPS_M"/>
</dbReference>
<evidence type="ECO:0000313" key="13">
    <source>
        <dbReference type="Proteomes" id="UP000027997"/>
    </source>
</evidence>
<dbReference type="Gene3D" id="2.160.10.10">
    <property type="entry name" value="Hexapeptide repeat proteins"/>
    <property type="match status" value="1"/>
</dbReference>
<feature type="active site" description="Acyl-anhydride intermediate" evidence="10">
    <location>
        <position position="222"/>
    </location>
</feature>
<feature type="binding site" evidence="10">
    <location>
        <position position="242"/>
    </location>
    <ligand>
        <name>succinyl-CoA</name>
        <dbReference type="ChEBI" id="CHEBI:57292"/>
    </ligand>
</feature>
<comment type="caution">
    <text evidence="10">Lacks conserved residue(s) required for the propagation of feature annotation.</text>
</comment>
<evidence type="ECO:0000256" key="1">
    <source>
        <dbReference type="ARBA" id="ARBA00011233"/>
    </source>
</evidence>
<feature type="binding site" evidence="10">
    <location>
        <position position="224"/>
    </location>
    <ligand>
        <name>succinyl-CoA</name>
        <dbReference type="ChEBI" id="CHEBI:57292"/>
    </ligand>
</feature>
<comment type="similarity">
    <text evidence="10">Belongs to the type 2 tetrahydrodipicolinate N-succinyltransferase family.</text>
</comment>
<reference evidence="12 13" key="1">
    <citation type="submission" date="2014-06" db="EMBL/GenBank/DDBJ databases">
        <title>Whole Genome Sequences of Three Symbiotic Endozoicomonas Bacteria.</title>
        <authorList>
            <person name="Neave M.J."/>
            <person name="Apprill A."/>
            <person name="Voolstra C.R."/>
        </authorList>
    </citation>
    <scope>NUCLEOTIDE SEQUENCE [LARGE SCALE GENOMIC DNA]</scope>
    <source>
        <strain evidence="12 13">DSM 22380</strain>
    </source>
</reference>
<keyword evidence="9 10" id="KW-0012">Acyltransferase</keyword>
<accession>A0A081KA10</accession>
<evidence type="ECO:0000259" key="11">
    <source>
        <dbReference type="Pfam" id="PF14789"/>
    </source>
</evidence>
<evidence type="ECO:0000256" key="7">
    <source>
        <dbReference type="ARBA" id="ARBA00022915"/>
    </source>
</evidence>
<feature type="binding site" evidence="10">
    <location>
        <position position="265"/>
    </location>
    <ligand>
        <name>succinyl-CoA</name>
        <dbReference type="ChEBI" id="CHEBI:57292"/>
    </ligand>
</feature>
<keyword evidence="6 10" id="KW-0460">Magnesium</keyword>
<feature type="binding site" evidence="10">
    <location>
        <position position="239"/>
    </location>
    <ligand>
        <name>succinyl-CoA</name>
        <dbReference type="ChEBI" id="CHEBI:57292"/>
    </ligand>
</feature>
<comment type="catalytic activity">
    <reaction evidence="10">
        <text>(S)-2,3,4,5-tetrahydrodipicolinate + succinyl-CoA + H2O = (S)-2-succinylamino-6-oxoheptanedioate + CoA</text>
        <dbReference type="Rhea" id="RHEA:17325"/>
        <dbReference type="ChEBI" id="CHEBI:15377"/>
        <dbReference type="ChEBI" id="CHEBI:15685"/>
        <dbReference type="ChEBI" id="CHEBI:16845"/>
        <dbReference type="ChEBI" id="CHEBI:57287"/>
        <dbReference type="ChEBI" id="CHEBI:57292"/>
        <dbReference type="EC" id="2.3.1.117"/>
    </reaction>
</comment>
<dbReference type="STRING" id="305900.GV64_09730"/>
<name>A0A081KA10_9GAMM</name>
<dbReference type="Proteomes" id="UP000027997">
    <property type="component" value="Unassembled WGS sequence"/>
</dbReference>
<feature type="binding site" evidence="10">
    <location>
        <position position="206"/>
    </location>
    <ligand>
        <name>Mg(2+)</name>
        <dbReference type="ChEBI" id="CHEBI:18420"/>
        <label>2</label>
        <note>ligand shared between trimeric partners</note>
    </ligand>
</feature>
<dbReference type="GO" id="GO:0005737">
    <property type="term" value="C:cytoplasm"/>
    <property type="evidence" value="ECO:0007669"/>
    <property type="project" value="UniProtKB-SubCell"/>
</dbReference>
<dbReference type="Pfam" id="PF14602">
    <property type="entry name" value="Hexapep_2"/>
    <property type="match status" value="1"/>
</dbReference>
<dbReference type="Gene3D" id="3.30.60.70">
    <property type="entry name" value="Trimeric LpxA-like enzymes"/>
    <property type="match status" value="1"/>
</dbReference>
<dbReference type="CDD" id="cd04649">
    <property type="entry name" value="LbH_THP_succinylT_putative"/>
    <property type="match status" value="1"/>
</dbReference>
<evidence type="ECO:0000256" key="6">
    <source>
        <dbReference type="ARBA" id="ARBA00022842"/>
    </source>
</evidence>
<dbReference type="eggNOG" id="COG2171">
    <property type="taxonomic scope" value="Bacteria"/>
</dbReference>
<organism evidence="12 13">
    <name type="scientific">Endozoicomonas elysicola</name>
    <dbReference type="NCBI Taxonomy" id="305900"/>
    <lineage>
        <taxon>Bacteria</taxon>
        <taxon>Pseudomonadati</taxon>
        <taxon>Pseudomonadota</taxon>
        <taxon>Gammaproteobacteria</taxon>
        <taxon>Oceanospirillales</taxon>
        <taxon>Endozoicomonadaceae</taxon>
        <taxon>Endozoicomonas</taxon>
    </lineage>
</organism>
<dbReference type="InterPro" id="IPR001451">
    <property type="entry name" value="Hexapep"/>
</dbReference>
<keyword evidence="5 10" id="KW-0479">Metal-binding</keyword>
<protein>
    <recommendedName>
        <fullName evidence="10">2,3,4,5-tetrahydropyridine-2,6-dicarboxylate N-succinyltransferase</fullName>
        <ecNumber evidence="10">2.3.1.117</ecNumber>
    </recommendedName>
    <alternativeName>
        <fullName evidence="10">Tetrahydrodipicolinate N-succinyltransferase</fullName>
        <shortName evidence="10">THDP succinyltransferase</shortName>
        <shortName evidence="10">THP succinyltransferase</shortName>
    </alternativeName>
    <alternativeName>
        <fullName evidence="10">Tetrahydropicolinate succinylase</fullName>
    </alternativeName>
</protein>
<feature type="binding site" evidence="10">
    <location>
        <begin position="280"/>
        <end position="281"/>
    </location>
    <ligand>
        <name>succinyl-CoA</name>
        <dbReference type="ChEBI" id="CHEBI:57292"/>
    </ligand>
</feature>
<evidence type="ECO:0000256" key="3">
    <source>
        <dbReference type="ARBA" id="ARBA00022605"/>
    </source>
</evidence>
<dbReference type="InterPro" id="IPR038361">
    <property type="entry name" value="THDPS_M_sf"/>
</dbReference>
<evidence type="ECO:0000256" key="5">
    <source>
        <dbReference type="ARBA" id="ARBA00022723"/>
    </source>
</evidence>
<keyword evidence="4 10" id="KW-0808">Transferase</keyword>
<feature type="domain" description="2,3,4,5-tetrahydropyridine-2,6-dicarboxylate N-succinyltransferase middle" evidence="11">
    <location>
        <begin position="133"/>
        <end position="173"/>
    </location>
</feature>
<dbReference type="GO" id="GO:0008666">
    <property type="term" value="F:2,3,4,5-tetrahydropyridine-2,6-dicarboxylate N-succinyltransferase activity"/>
    <property type="evidence" value="ECO:0007669"/>
    <property type="project" value="UniProtKB-UniRule"/>
</dbReference>
<evidence type="ECO:0000256" key="10">
    <source>
        <dbReference type="HAMAP-Rule" id="MF_02122"/>
    </source>
</evidence>
<comment type="subcellular location">
    <subcellularLocation>
        <location evidence="10">Cytoplasm</location>
    </subcellularLocation>
</comment>
<keyword evidence="8 10" id="KW-0457">Lysine biosynthesis</keyword>
<comment type="function">
    <text evidence="10">Catalyzes the conversion of the cyclic tetrahydrodipicolinate (THDP) into the acyclic N-succinyl-L-2-amino-6-oxopimelate using succinyl-CoA.</text>
</comment>
<gene>
    <name evidence="10" type="primary">dapD</name>
    <name evidence="12" type="ORF">GV64_09730</name>
</gene>
<dbReference type="AlphaFoldDB" id="A0A081KA10"/>
<dbReference type="EMBL" id="JOJP01000001">
    <property type="protein sequence ID" value="KEI70986.1"/>
    <property type="molecule type" value="Genomic_DNA"/>
</dbReference>
<dbReference type="UniPathway" id="UPA00034">
    <property type="reaction ID" value="UER00019"/>
</dbReference>
<keyword evidence="13" id="KW-1185">Reference proteome</keyword>
<dbReference type="Gene3D" id="3.30.70.2010">
    <property type="match status" value="1"/>
</dbReference>
<evidence type="ECO:0000256" key="8">
    <source>
        <dbReference type="ARBA" id="ARBA00023154"/>
    </source>
</evidence>
<keyword evidence="2 10" id="KW-0963">Cytoplasm</keyword>
<keyword evidence="3 10" id="KW-0028">Amino-acid biosynthesis</keyword>
<dbReference type="InterPro" id="IPR011004">
    <property type="entry name" value="Trimer_LpxA-like_sf"/>
</dbReference>
<dbReference type="GO" id="GO:0009089">
    <property type="term" value="P:lysine biosynthetic process via diaminopimelate"/>
    <property type="evidence" value="ECO:0007669"/>
    <property type="project" value="UniProtKB-UniRule"/>
</dbReference>
<dbReference type="Pfam" id="PF14789">
    <property type="entry name" value="THDPS_M"/>
    <property type="match status" value="1"/>
</dbReference>
<evidence type="ECO:0000256" key="4">
    <source>
        <dbReference type="ARBA" id="ARBA00022679"/>
    </source>
</evidence>
<dbReference type="GO" id="GO:0000287">
    <property type="term" value="F:magnesium ion binding"/>
    <property type="evidence" value="ECO:0007669"/>
    <property type="project" value="UniProtKB-UniRule"/>
</dbReference>
<feature type="binding site" evidence="10">
    <location>
        <begin position="318"/>
        <end position="321"/>
    </location>
    <ligand>
        <name>succinyl-CoA</name>
        <dbReference type="ChEBI" id="CHEBI:57292"/>
    </ligand>
</feature>
<evidence type="ECO:0000256" key="9">
    <source>
        <dbReference type="ARBA" id="ARBA00023315"/>
    </source>
</evidence>
<sequence length="345" mass="36947">MSKQHFSLAIGIGSKNQKDQWLDVFYPQPILNPAPELLDSIAKLVDYKGGNEFIELDSKTLHALEDLFVDIEQTELATITSSLEESHQPRVITILETDDAPTSTPEAYLKLHLLSHRLVKPHGVNLQGIFPLLPNVAWTSEGAIDLDELPARQLKARAEGRVLSVNSVDKFPKMTDYVVPAGVRIAHTARVRLGAYVGEGTTVMHEGFINFNAGTEGKSMIEGRVSAGVMVGEGSDLGGGCSTMGTLSGGNNIVISVGENCLIGANAGLGIPLGDRCIIEAGLYLTAASKVQVLDDQKNVAEVVKAGDLAGKSDLLFRRNSLTGALECLTNKSAIELNDELHSHN</sequence>
<dbReference type="RefSeq" id="WP_020585134.1">
    <property type="nucleotide sequence ID" value="NZ_JOJP01000001.1"/>
</dbReference>
<dbReference type="HAMAP" id="MF_02122">
    <property type="entry name" value="DapD_type2"/>
    <property type="match status" value="1"/>
</dbReference>
<dbReference type="GO" id="GO:0019877">
    <property type="term" value="P:diaminopimelate biosynthetic process"/>
    <property type="evidence" value="ECO:0007669"/>
    <property type="project" value="UniProtKB-UniRule"/>
</dbReference>
<comment type="pathway">
    <text evidence="10">Amino-acid biosynthesis; L-lysine biosynthesis via DAP pathway; LL-2,6-diaminopimelate from (S)-tetrahydrodipicolinate (succinylase route): step 1/3.</text>
</comment>
<keyword evidence="7 10" id="KW-0220">Diaminopimelate biosynthesis</keyword>
<comment type="subunit">
    <text evidence="1 10">Homotrimer.</text>
</comment>
<comment type="caution">
    <text evidence="12">The sequence shown here is derived from an EMBL/GenBank/DDBJ whole genome shotgun (WGS) entry which is preliminary data.</text>
</comment>